<sequence>MKFNKDMKILDIILMDNDVIEVLNRFGMKCTTCQESYNETLEWAAKINNVDIIELLDELNEIKKL</sequence>
<dbReference type="InterPro" id="IPR023883">
    <property type="entry name" value="CHP03980_redox-disulphide"/>
</dbReference>
<name>A0A942UW11_9FIRM</name>
<gene>
    <name evidence="2" type="ORF">GOQ27_05600</name>
</gene>
<dbReference type="PANTHER" id="PTHR39341">
    <property type="entry name" value="BSL7085 PROTEIN"/>
    <property type="match status" value="1"/>
</dbReference>
<dbReference type="NCBIfam" id="TIGR03980">
    <property type="entry name" value="prismane_assoc"/>
    <property type="match status" value="1"/>
</dbReference>
<dbReference type="Gene3D" id="1.10.3910.10">
    <property type="entry name" value="SP0561-like"/>
    <property type="match status" value="1"/>
</dbReference>
<evidence type="ECO:0000259" key="1">
    <source>
        <dbReference type="Pfam" id="PF08984"/>
    </source>
</evidence>
<feature type="domain" description="DUF1858" evidence="1">
    <location>
        <begin position="4"/>
        <end position="55"/>
    </location>
</feature>
<evidence type="ECO:0000313" key="3">
    <source>
        <dbReference type="Proteomes" id="UP000724672"/>
    </source>
</evidence>
<dbReference type="PANTHER" id="PTHR39341:SF1">
    <property type="entry name" value="DUF1858 DOMAIN-CONTAINING PROTEIN"/>
    <property type="match status" value="1"/>
</dbReference>
<evidence type="ECO:0000313" key="2">
    <source>
        <dbReference type="EMBL" id="MBS4537926.1"/>
    </source>
</evidence>
<proteinExistence type="predicted"/>
<dbReference type="EMBL" id="WSFT01000024">
    <property type="protein sequence ID" value="MBS4537926.1"/>
    <property type="molecule type" value="Genomic_DNA"/>
</dbReference>
<dbReference type="InterPro" id="IPR038062">
    <property type="entry name" value="ScdA-like_N_sf"/>
</dbReference>
<organism evidence="2 3">
    <name type="scientific">Anaeromonas frigoriresistens</name>
    <dbReference type="NCBI Taxonomy" id="2683708"/>
    <lineage>
        <taxon>Bacteria</taxon>
        <taxon>Bacillati</taxon>
        <taxon>Bacillota</taxon>
        <taxon>Tissierellia</taxon>
        <taxon>Tissierellales</taxon>
        <taxon>Thermohalobacteraceae</taxon>
        <taxon>Anaeromonas</taxon>
    </lineage>
</organism>
<keyword evidence="3" id="KW-1185">Reference proteome</keyword>
<dbReference type="SUPFAM" id="SSF140683">
    <property type="entry name" value="SP0561-like"/>
    <property type="match status" value="1"/>
</dbReference>
<accession>A0A942UW11</accession>
<dbReference type="AlphaFoldDB" id="A0A942UW11"/>
<dbReference type="Proteomes" id="UP000724672">
    <property type="component" value="Unassembled WGS sequence"/>
</dbReference>
<reference evidence="2" key="1">
    <citation type="submission" date="2019-12" db="EMBL/GenBank/DDBJ databases">
        <title>Clostridiaceae gen. nov. sp. nov., isolated from sediment in Xinjiang, China.</title>
        <authorList>
            <person name="Zhang R."/>
        </authorList>
    </citation>
    <scope>NUCLEOTIDE SEQUENCE</scope>
    <source>
        <strain evidence="2">D2Q-11</strain>
    </source>
</reference>
<comment type="caution">
    <text evidence="2">The sequence shown here is derived from an EMBL/GenBank/DDBJ whole genome shotgun (WGS) entry which is preliminary data.</text>
</comment>
<dbReference type="RefSeq" id="WP_203365855.1">
    <property type="nucleotide sequence ID" value="NZ_WSFT01000024.1"/>
</dbReference>
<dbReference type="InterPro" id="IPR015077">
    <property type="entry name" value="DUF1858"/>
</dbReference>
<protein>
    <submittedName>
        <fullName evidence="2">DUF1858 domain-containing protein</fullName>
    </submittedName>
</protein>
<dbReference type="Pfam" id="PF08984">
    <property type="entry name" value="DUF1858"/>
    <property type="match status" value="1"/>
</dbReference>